<evidence type="ECO:0000313" key="2">
    <source>
        <dbReference type="EMBL" id="CAD7230770.1"/>
    </source>
</evidence>
<dbReference type="AlphaFoldDB" id="A0A7R8WGW5"/>
<gene>
    <name evidence="2" type="ORF">CTOB1V02_LOCUS8626</name>
</gene>
<feature type="compositionally biased region" description="Polar residues" evidence="1">
    <location>
        <begin position="186"/>
        <end position="205"/>
    </location>
</feature>
<accession>A0A7R8WGW5</accession>
<protein>
    <submittedName>
        <fullName evidence="2">Uncharacterized protein</fullName>
    </submittedName>
</protein>
<feature type="compositionally biased region" description="Basic and acidic residues" evidence="1">
    <location>
        <begin position="144"/>
        <end position="154"/>
    </location>
</feature>
<dbReference type="EMBL" id="OB662936">
    <property type="protein sequence ID" value="CAD7230770.1"/>
    <property type="molecule type" value="Genomic_DNA"/>
</dbReference>
<sequence>MEAGSQYGYGHSNYGRTTAIHLWRRWNCFMHDRLQHHNGANFSTETQIQNVSPYAMPILEVTRLRTPDWSHSPKEDGRSIRWGMLTEVFGNPAEKNTRGIGAVVEMLRREVIPSILQGNKLNCEYTRSFNEILNGTGIYPIKPKESKKTQKLKEGSQGQSFEEGLIASSFKGGPLASISSERTRSQQETSAIFAPTSQKPTEAEN</sequence>
<organism evidence="2">
    <name type="scientific">Cyprideis torosa</name>
    <dbReference type="NCBI Taxonomy" id="163714"/>
    <lineage>
        <taxon>Eukaryota</taxon>
        <taxon>Metazoa</taxon>
        <taxon>Ecdysozoa</taxon>
        <taxon>Arthropoda</taxon>
        <taxon>Crustacea</taxon>
        <taxon>Oligostraca</taxon>
        <taxon>Ostracoda</taxon>
        <taxon>Podocopa</taxon>
        <taxon>Podocopida</taxon>
        <taxon>Cytherocopina</taxon>
        <taxon>Cytheroidea</taxon>
        <taxon>Cytherideidae</taxon>
        <taxon>Cyprideis</taxon>
    </lineage>
</organism>
<evidence type="ECO:0000256" key="1">
    <source>
        <dbReference type="SAM" id="MobiDB-lite"/>
    </source>
</evidence>
<reference evidence="2" key="1">
    <citation type="submission" date="2020-11" db="EMBL/GenBank/DDBJ databases">
        <authorList>
            <person name="Tran Van P."/>
        </authorList>
    </citation>
    <scope>NUCLEOTIDE SEQUENCE</scope>
</reference>
<feature type="region of interest" description="Disordered" evidence="1">
    <location>
        <begin position="144"/>
        <end position="205"/>
    </location>
</feature>
<name>A0A7R8WGW5_9CRUS</name>
<proteinExistence type="predicted"/>